<keyword evidence="1" id="KW-0175">Coiled coil</keyword>
<protein>
    <recommendedName>
        <fullName evidence="5">DNA repair protein MmcB-related protein</fullName>
    </recommendedName>
</protein>
<name>A0A9W3SZB6_BACTU</name>
<dbReference type="Proteomes" id="UP000192743">
    <property type="component" value="Plasmid p113275"/>
</dbReference>
<sequence>MITGRDQLSQEIIKDLTDKTIKVKDVPKRYEVSLDQAKRLSRYLKITLAANKHLSESVNRKVHLMGLKVLALADLFKNEDWEGLEEILSSVNENITRDQLKQMVLSLEEKRERIQAFLEETKFKIKYLEESRKDAREKIEQLKSIRSEIKVLTNDFQKYDEITREFLLEHVGIYQRTSQGKNEATSTLILIKRLDSLFQKKLKNMGIITYNDLKYTHEINDLDKFVRAYLERKNKRGGIIWDFEKEDRRAENKTYFAPSSPYYKKGVQLIGESLLQKIEQTKEDLKKIEEQIKETEKEIQDLRKISVKSFSEAVLASNMLSAKEIQKHGELQYKAGKWLYSKGYVVGFEVTLPNGRRVDVAGFNENREIIFVEVKASDNDFQNDKKWKEYLLYCDKFYFFGDWEFIPHSKDDKTDAGFLLKYGNTIEVCSETAIEHSAKNRDTIIFSISRAISKKLVYGY</sequence>
<evidence type="ECO:0008006" key="5">
    <source>
        <dbReference type="Google" id="ProtNLM"/>
    </source>
</evidence>
<gene>
    <name evidence="2" type="ORF">BTI247_60110</name>
    <name evidence="3" type="ORF">BTI247_62300</name>
</gene>
<evidence type="ECO:0000313" key="4">
    <source>
        <dbReference type="Proteomes" id="UP000192743"/>
    </source>
</evidence>
<geneLocation type="plasmid" evidence="3 4">
    <name>p113275</name>
</geneLocation>
<accession>A0A9W3SZB6</accession>
<dbReference type="RefSeq" id="WP_069356754.1">
    <property type="nucleotide sequence ID" value="NZ_CP015251.1"/>
</dbReference>
<organism evidence="3 4">
    <name type="scientific">Bacillus thuringiensis Bt18247</name>
    <dbReference type="NCBI Taxonomy" id="1423143"/>
    <lineage>
        <taxon>Bacteria</taxon>
        <taxon>Bacillati</taxon>
        <taxon>Bacillota</taxon>
        <taxon>Bacilli</taxon>
        <taxon>Bacillales</taxon>
        <taxon>Bacillaceae</taxon>
        <taxon>Bacillus</taxon>
        <taxon>Bacillus cereus group</taxon>
    </lineage>
</organism>
<proteinExistence type="predicted"/>
<evidence type="ECO:0000313" key="2">
    <source>
        <dbReference type="EMBL" id="AOM14341.1"/>
    </source>
</evidence>
<geneLocation type="plasmid" evidence="2 4">
    <name>p174778</name>
</geneLocation>
<reference evidence="3 4" key="1">
    <citation type="submission" date="2016-02" db="EMBL/GenBank/DDBJ databases">
        <title>Comparative analysis of three nematocidal Bacillus thuringiensis strains.</title>
        <authorList>
            <person name="Hollensteiner J."/>
            <person name="Kloesener M."/>
            <person name="Bunk B."/>
            <person name="Sproeer C."/>
            <person name="Rosenstiel P."/>
            <person name="Schulte-Iserlohe R."/>
            <person name="Schulenburg H."/>
            <person name="Liesegang H."/>
        </authorList>
    </citation>
    <scope>NUCLEOTIDE SEQUENCE [LARGE SCALE GENOMIC DNA]</scope>
    <source>
        <strain evidence="3 4">Bt18247</strain>
        <plasmid evidence="3 4">p113275</plasmid>
        <plasmid evidence="2 4">p174778</plasmid>
    </source>
</reference>
<evidence type="ECO:0000256" key="1">
    <source>
        <dbReference type="SAM" id="Coils"/>
    </source>
</evidence>
<dbReference type="Pfam" id="PF06319">
    <property type="entry name" value="MmcB-like"/>
    <property type="match status" value="1"/>
</dbReference>
<dbReference type="EMBL" id="CP015251">
    <property type="protein sequence ID" value="AOM14341.1"/>
    <property type="molecule type" value="Genomic_DNA"/>
</dbReference>
<keyword evidence="3" id="KW-0614">Plasmid</keyword>
<dbReference type="InterPro" id="IPR009394">
    <property type="entry name" value="MmcB-like"/>
</dbReference>
<evidence type="ECO:0000313" key="3">
    <source>
        <dbReference type="EMBL" id="AOM14560.1"/>
    </source>
</evidence>
<feature type="coiled-coil region" evidence="1">
    <location>
        <begin position="271"/>
        <end position="305"/>
    </location>
</feature>
<dbReference type="AlphaFoldDB" id="A0A9W3SZB6"/>
<feature type="coiled-coil region" evidence="1">
    <location>
        <begin position="100"/>
        <end position="155"/>
    </location>
</feature>
<dbReference type="EMBL" id="CP015253">
    <property type="protein sequence ID" value="AOM14560.1"/>
    <property type="molecule type" value="Genomic_DNA"/>
</dbReference>
<dbReference type="Proteomes" id="UP000192743">
    <property type="component" value="Plasmid p174778"/>
</dbReference>